<protein>
    <submittedName>
        <fullName evidence="1">Uncharacterized protein</fullName>
    </submittedName>
</protein>
<reference evidence="1 2" key="1">
    <citation type="journal article" date="2022" name="bioRxiv">
        <title>The genome of the oomycete Peronosclerospora sorghi, a cosmopolitan pathogen of maize and sorghum, is inflated with dispersed pseudogenes.</title>
        <authorList>
            <person name="Fletcher K."/>
            <person name="Martin F."/>
            <person name="Isakeit T."/>
            <person name="Cavanaugh K."/>
            <person name="Magill C."/>
            <person name="Michelmore R."/>
        </authorList>
    </citation>
    <scope>NUCLEOTIDE SEQUENCE [LARGE SCALE GENOMIC DNA]</scope>
    <source>
        <strain evidence="1">P6</strain>
    </source>
</reference>
<evidence type="ECO:0000313" key="2">
    <source>
        <dbReference type="Proteomes" id="UP001163321"/>
    </source>
</evidence>
<proteinExistence type="predicted"/>
<sequence length="334" mass="37555">MDAAELRRQFALVDASFCFVAKTQQAAPSVRRILRVANSFGSTQLTRQHLVALAAIAPDLLILKKTPCCHAEDPYDPTVWTDEDLEVVTFPSAPHTSQRASTQRQRRFDAAVRAKATNGTVKFVSTPPQETRTTCSLEPSRTTNNVDVFLDGGSSILTLLQRMDLDTHALVHMERRPSRPGHARELTRLDICLRVRDALAHCYDITHLYSHQFEAIQAILQGHNVVLSTPTASGKSLAYNLPMLQVLLHDARATFVYLFPTKALAQDQLRVVQRVLETCQLSRQLAATFDGDTPMQARSNILRDARIFLTNPDMLHVSILPHHRQWHHVLAHLR</sequence>
<dbReference type="Proteomes" id="UP001163321">
    <property type="component" value="Chromosome 3"/>
</dbReference>
<gene>
    <name evidence="1" type="ORF">PsorP6_007972</name>
</gene>
<comment type="caution">
    <text evidence="1">The sequence shown here is derived from an EMBL/GenBank/DDBJ whole genome shotgun (WGS) entry which is preliminary data.</text>
</comment>
<keyword evidence="2" id="KW-1185">Reference proteome</keyword>
<organism evidence="1 2">
    <name type="scientific">Peronosclerospora sorghi</name>
    <dbReference type="NCBI Taxonomy" id="230839"/>
    <lineage>
        <taxon>Eukaryota</taxon>
        <taxon>Sar</taxon>
        <taxon>Stramenopiles</taxon>
        <taxon>Oomycota</taxon>
        <taxon>Peronosporomycetes</taxon>
        <taxon>Peronosporales</taxon>
        <taxon>Peronosporaceae</taxon>
        <taxon>Peronosclerospora</taxon>
    </lineage>
</organism>
<name>A0ACC0WB96_9STRA</name>
<accession>A0ACC0WB96</accession>
<evidence type="ECO:0000313" key="1">
    <source>
        <dbReference type="EMBL" id="KAI9915827.1"/>
    </source>
</evidence>
<dbReference type="EMBL" id="CM047582">
    <property type="protein sequence ID" value="KAI9915827.1"/>
    <property type="molecule type" value="Genomic_DNA"/>
</dbReference>